<dbReference type="CDD" id="cd08152">
    <property type="entry name" value="y4iL_like"/>
    <property type="match status" value="1"/>
</dbReference>
<dbReference type="PANTHER" id="PTHR36195:SF4">
    <property type="entry name" value="DOMAIN PROTEIN, PUTATIVE (AFU_ORTHOLOGUE AFUA_5G01990)-RELATED"/>
    <property type="match status" value="1"/>
</dbReference>
<comment type="caution">
    <text evidence="1">The sequence shown here is derived from an EMBL/GenBank/DDBJ whole genome shotgun (WGS) entry which is preliminary data.</text>
</comment>
<evidence type="ECO:0000313" key="1">
    <source>
        <dbReference type="EMBL" id="MBB4617628.1"/>
    </source>
</evidence>
<proteinExistence type="predicted"/>
<gene>
    <name evidence="1" type="ORF">GGQ96_001756</name>
</gene>
<protein>
    <recommendedName>
        <fullName evidence="3">Catalase</fullName>
    </recommendedName>
</protein>
<dbReference type="Gene3D" id="2.40.180.10">
    <property type="entry name" value="Catalase core domain"/>
    <property type="match status" value="1"/>
</dbReference>
<dbReference type="SUPFAM" id="SSF56634">
    <property type="entry name" value="Heme-dependent catalase-like"/>
    <property type="match status" value="1"/>
</dbReference>
<dbReference type="RefSeq" id="WP_184113651.1">
    <property type="nucleotide sequence ID" value="NZ_JACHNY010000003.1"/>
</dbReference>
<dbReference type="AlphaFoldDB" id="A0A7W7EXE1"/>
<dbReference type="PANTHER" id="PTHR36195">
    <property type="entry name" value="DOMAIN PROTEIN, PUTATIVE (AFU_ORTHOLOGUE AFUA_5G01990)-RELATED-RELATED"/>
    <property type="match status" value="1"/>
</dbReference>
<dbReference type="EMBL" id="JACHNY010000003">
    <property type="protein sequence ID" value="MBB4617628.1"/>
    <property type="molecule type" value="Genomic_DNA"/>
</dbReference>
<evidence type="ECO:0000313" key="2">
    <source>
        <dbReference type="Proteomes" id="UP000574769"/>
    </source>
</evidence>
<keyword evidence="2" id="KW-1185">Reference proteome</keyword>
<evidence type="ECO:0008006" key="3">
    <source>
        <dbReference type="Google" id="ProtNLM"/>
    </source>
</evidence>
<organism evidence="1 2">
    <name type="scientific">Sphingomonas abaci</name>
    <dbReference type="NCBI Taxonomy" id="237611"/>
    <lineage>
        <taxon>Bacteria</taxon>
        <taxon>Pseudomonadati</taxon>
        <taxon>Pseudomonadota</taxon>
        <taxon>Alphaproteobacteria</taxon>
        <taxon>Sphingomonadales</taxon>
        <taxon>Sphingomonadaceae</taxon>
        <taxon>Sphingomonas</taxon>
    </lineage>
</organism>
<reference evidence="1 2" key="1">
    <citation type="submission" date="2020-08" db="EMBL/GenBank/DDBJ databases">
        <title>Genomic Encyclopedia of Type Strains, Phase IV (KMG-IV): sequencing the most valuable type-strain genomes for metagenomic binning, comparative biology and taxonomic classification.</title>
        <authorList>
            <person name="Goeker M."/>
        </authorList>
    </citation>
    <scope>NUCLEOTIDE SEQUENCE [LARGE SCALE GENOMIC DNA]</scope>
    <source>
        <strain evidence="1 2">DSM 15867</strain>
    </source>
</reference>
<dbReference type="GO" id="GO:0020037">
    <property type="term" value="F:heme binding"/>
    <property type="evidence" value="ECO:0007669"/>
    <property type="project" value="InterPro"/>
</dbReference>
<dbReference type="Proteomes" id="UP000574769">
    <property type="component" value="Unassembled WGS sequence"/>
</dbReference>
<dbReference type="InterPro" id="IPR020835">
    <property type="entry name" value="Catalase_sf"/>
</dbReference>
<sequence length="364" mass="39489">MTLHAPTRYTPDVEEVQPDEAEVVDQLKESFRHILDTTSQDYGHAVRSVHAKAHGIARGTLTVHPGLPPELAQGLFAQAGDYEAIFRISTNPGDILSDEIGLPRGLALKVLGVAGDRLPGSEGDTVQDFVMVNGPVFAAPDAKAFSKNLKLLAATTDKAEGAKKVFSHILRAVEAPLEAVGLPSTTLKQMGGAPNTHPLGETYYSATPYRYGDHIAKLALFPVSPALTRLTGEIVSTRGRPDALREEVNAVLGREGGQWELRVQLNRDLEAMPVEDPTVEWKEADSPFLTVATLTVDPQPGWTEGASEPVDDALSFNIWNGIAAHQPLGNVNRARRDTYRFSAEYRGTFNGCPMHQPRHLADLP</sequence>
<name>A0A7W7EXE1_9SPHN</name>
<accession>A0A7W7EXE1</accession>